<evidence type="ECO:0000313" key="6">
    <source>
        <dbReference type="Proteomes" id="UP000614811"/>
    </source>
</evidence>
<comment type="caution">
    <text evidence="5">The sequence shown here is derived from an EMBL/GenBank/DDBJ whole genome shotgun (WGS) entry which is preliminary data.</text>
</comment>
<dbReference type="Proteomes" id="UP000614811">
    <property type="component" value="Unassembled WGS sequence"/>
</dbReference>
<feature type="transmembrane region" description="Helical" evidence="4">
    <location>
        <begin position="16"/>
        <end position="37"/>
    </location>
</feature>
<keyword evidence="3" id="KW-0281">Fimbrium</keyword>
<dbReference type="AlphaFoldDB" id="A0A918VLG7"/>
<dbReference type="Gene3D" id="3.30.700.10">
    <property type="entry name" value="Glycoprotein, Type 4 Pilin"/>
    <property type="match status" value="1"/>
</dbReference>
<dbReference type="InterPro" id="IPR001082">
    <property type="entry name" value="Pilin"/>
</dbReference>
<reference evidence="5" key="1">
    <citation type="journal article" date="2014" name="Int. J. Syst. Evol. Microbiol.">
        <title>Complete genome sequence of Corynebacterium casei LMG S-19264T (=DSM 44701T), isolated from a smear-ripened cheese.</title>
        <authorList>
            <consortium name="US DOE Joint Genome Institute (JGI-PGF)"/>
            <person name="Walter F."/>
            <person name="Albersmeier A."/>
            <person name="Kalinowski J."/>
            <person name="Ruckert C."/>
        </authorList>
    </citation>
    <scope>NUCLEOTIDE SEQUENCE</scope>
    <source>
        <strain evidence="5">KCTC 12711</strain>
    </source>
</reference>
<dbReference type="Pfam" id="PF00114">
    <property type="entry name" value="Pilin"/>
    <property type="match status" value="1"/>
</dbReference>
<dbReference type="SUPFAM" id="SSF54523">
    <property type="entry name" value="Pili subunits"/>
    <property type="match status" value="1"/>
</dbReference>
<comment type="similarity">
    <text evidence="1 3">Belongs to the N-Me-Phe pilin family.</text>
</comment>
<reference evidence="5" key="2">
    <citation type="submission" date="2020-09" db="EMBL/GenBank/DDBJ databases">
        <authorList>
            <person name="Sun Q."/>
            <person name="Kim S."/>
        </authorList>
    </citation>
    <scope>NUCLEOTIDE SEQUENCE</scope>
    <source>
        <strain evidence="5">KCTC 12711</strain>
    </source>
</reference>
<keyword evidence="4" id="KW-0472">Membrane</keyword>
<keyword evidence="4" id="KW-0812">Transmembrane</keyword>
<dbReference type="PANTHER" id="PTHR30093">
    <property type="entry name" value="GENERAL SECRETION PATHWAY PROTEIN G"/>
    <property type="match status" value="1"/>
</dbReference>
<sequence length="149" mass="15598">MKTIQMKRANAKGFTLIELMIVVAIIGVLAAVALPAYSDYTVRAKVSEIILAASSCRTDVTEFAQTNNALPLTSEANCSGSSKFVDSVDWTGTGGTTGVVTATATNDAELKTAAGGTITLTPTFVANDGIREWECSGTIPEQFRPGSCR</sequence>
<evidence type="ECO:0000313" key="5">
    <source>
        <dbReference type="EMBL" id="GHA06066.1"/>
    </source>
</evidence>
<name>A0A918VLG7_9GAMM</name>
<dbReference type="RefSeq" id="WP_308428187.1">
    <property type="nucleotide sequence ID" value="NZ_BMXA01000002.1"/>
</dbReference>
<evidence type="ECO:0000256" key="4">
    <source>
        <dbReference type="SAM" id="Phobius"/>
    </source>
</evidence>
<proteinExistence type="inferred from homology"/>
<dbReference type="GO" id="GO:0007155">
    <property type="term" value="P:cell adhesion"/>
    <property type="evidence" value="ECO:0007669"/>
    <property type="project" value="InterPro"/>
</dbReference>
<evidence type="ECO:0000256" key="2">
    <source>
        <dbReference type="ARBA" id="ARBA00022481"/>
    </source>
</evidence>
<keyword evidence="4" id="KW-1133">Transmembrane helix</keyword>
<evidence type="ECO:0000256" key="1">
    <source>
        <dbReference type="ARBA" id="ARBA00005233"/>
    </source>
</evidence>
<dbReference type="EMBL" id="BMXA01000002">
    <property type="protein sequence ID" value="GHA06066.1"/>
    <property type="molecule type" value="Genomic_DNA"/>
</dbReference>
<keyword evidence="6" id="KW-1185">Reference proteome</keyword>
<dbReference type="NCBIfam" id="TIGR02532">
    <property type="entry name" value="IV_pilin_GFxxxE"/>
    <property type="match status" value="1"/>
</dbReference>
<organism evidence="5 6">
    <name type="scientific">Arenicella chitinivorans</name>
    <dbReference type="NCBI Taxonomy" id="1329800"/>
    <lineage>
        <taxon>Bacteria</taxon>
        <taxon>Pseudomonadati</taxon>
        <taxon>Pseudomonadota</taxon>
        <taxon>Gammaproteobacteria</taxon>
        <taxon>Arenicellales</taxon>
        <taxon>Arenicellaceae</taxon>
        <taxon>Arenicella</taxon>
    </lineage>
</organism>
<accession>A0A918VLG7</accession>
<keyword evidence="2" id="KW-0488">Methylation</keyword>
<dbReference type="InterPro" id="IPR012902">
    <property type="entry name" value="N_methyl_site"/>
</dbReference>
<dbReference type="PANTHER" id="PTHR30093:SF34">
    <property type="entry name" value="PREPILIN PEPTIDASE-DEPENDENT PROTEIN D"/>
    <property type="match status" value="1"/>
</dbReference>
<gene>
    <name evidence="5" type="primary">pilE</name>
    <name evidence="5" type="ORF">GCM10008090_14630</name>
</gene>
<dbReference type="PROSITE" id="PS00409">
    <property type="entry name" value="PROKAR_NTER_METHYL"/>
    <property type="match status" value="1"/>
</dbReference>
<dbReference type="GO" id="GO:0009289">
    <property type="term" value="C:pilus"/>
    <property type="evidence" value="ECO:0007669"/>
    <property type="project" value="InterPro"/>
</dbReference>
<dbReference type="InterPro" id="IPR045584">
    <property type="entry name" value="Pilin-like"/>
</dbReference>
<dbReference type="Pfam" id="PF07963">
    <property type="entry name" value="N_methyl"/>
    <property type="match status" value="1"/>
</dbReference>
<protein>
    <submittedName>
        <fullName evidence="5">Prepilin-type N-terminal cleavage/methylation domain-containing protein</fullName>
    </submittedName>
</protein>
<evidence type="ECO:0000256" key="3">
    <source>
        <dbReference type="RuleBase" id="RU000389"/>
    </source>
</evidence>